<sequence>MARNKPKTRNFLKLRGYGFDKTGNDTHEYVIALDAGCYICGHTFSSAGTARNHVRNIHRFDIPSRINGVNRPLNRYCEYVTRTNTDGYHELHYSCPSCWFHCPMSEPAEFYDHTIVEHDPRHIIIVNENEYDRGMGTRNSQSYVSGGEEEEVPNNCPDSRLARNLNEREGVSSISEEDKNKLVKKVDEFINLFCALLRK</sequence>
<name>A0ABP9ZDQ7_9FUNG</name>
<evidence type="ECO:0000256" key="2">
    <source>
        <dbReference type="SAM" id="MobiDB-lite"/>
    </source>
</evidence>
<keyword evidence="1" id="KW-0863">Zinc-finger</keyword>
<comment type="caution">
    <text evidence="4">The sequence shown here is derived from an EMBL/GenBank/DDBJ whole genome shotgun (WGS) entry which is preliminary data.</text>
</comment>
<keyword evidence="1" id="KW-0479">Metal-binding</keyword>
<organism evidence="4 5">
    <name type="scientific">Mucor flavus</name>
    <dbReference type="NCBI Taxonomy" id="439312"/>
    <lineage>
        <taxon>Eukaryota</taxon>
        <taxon>Fungi</taxon>
        <taxon>Fungi incertae sedis</taxon>
        <taxon>Mucoromycota</taxon>
        <taxon>Mucoromycotina</taxon>
        <taxon>Mucoromycetes</taxon>
        <taxon>Mucorales</taxon>
        <taxon>Mucorineae</taxon>
        <taxon>Mucoraceae</taxon>
        <taxon>Mucor</taxon>
    </lineage>
</organism>
<evidence type="ECO:0000313" key="4">
    <source>
        <dbReference type="EMBL" id="GAA5817201.1"/>
    </source>
</evidence>
<evidence type="ECO:0000313" key="5">
    <source>
        <dbReference type="Proteomes" id="UP001473302"/>
    </source>
</evidence>
<keyword evidence="1" id="KW-0862">Zinc</keyword>
<protein>
    <recommendedName>
        <fullName evidence="3">C2H2-type domain-containing protein</fullName>
    </recommendedName>
</protein>
<dbReference type="PROSITE" id="PS00028">
    <property type="entry name" value="ZINC_FINGER_C2H2_1"/>
    <property type="match status" value="1"/>
</dbReference>
<dbReference type="EMBL" id="BAABUK010000039">
    <property type="protein sequence ID" value="GAA5817201.1"/>
    <property type="molecule type" value="Genomic_DNA"/>
</dbReference>
<feature type="domain" description="C2H2-type" evidence="3">
    <location>
        <begin position="35"/>
        <end position="63"/>
    </location>
</feature>
<evidence type="ECO:0000259" key="3">
    <source>
        <dbReference type="PROSITE" id="PS50157"/>
    </source>
</evidence>
<keyword evidence="5" id="KW-1185">Reference proteome</keyword>
<reference evidence="4 5" key="1">
    <citation type="submission" date="2024-04" db="EMBL/GenBank/DDBJ databases">
        <title>genome sequences of Mucor flavus KT1a and Helicostylum pulchrum KT1b strains isolated from the surface of a dry-aged beef.</title>
        <authorList>
            <person name="Toyotome T."/>
            <person name="Hosono M."/>
            <person name="Torimaru M."/>
            <person name="Fukuda K."/>
            <person name="Mikami N."/>
        </authorList>
    </citation>
    <scope>NUCLEOTIDE SEQUENCE [LARGE SCALE GENOMIC DNA]</scope>
    <source>
        <strain evidence="4 5">KT1a</strain>
    </source>
</reference>
<feature type="region of interest" description="Disordered" evidence="2">
    <location>
        <begin position="135"/>
        <end position="161"/>
    </location>
</feature>
<evidence type="ECO:0000256" key="1">
    <source>
        <dbReference type="PROSITE-ProRule" id="PRU00042"/>
    </source>
</evidence>
<dbReference type="InterPro" id="IPR013087">
    <property type="entry name" value="Znf_C2H2_type"/>
</dbReference>
<dbReference type="Proteomes" id="UP001473302">
    <property type="component" value="Unassembled WGS sequence"/>
</dbReference>
<dbReference type="PROSITE" id="PS50157">
    <property type="entry name" value="ZINC_FINGER_C2H2_2"/>
    <property type="match status" value="1"/>
</dbReference>
<gene>
    <name evidence="4" type="ORF">MFLAVUS_010744</name>
</gene>
<accession>A0ABP9ZDQ7</accession>
<proteinExistence type="predicted"/>